<sequence>MQKRFLKHIRFGYHFENTEEIILRDFLAMERTRLANERTFLSYIRTALFFLTGGLTLLQLRDYTDIRWIGYVAVSVSVVMIVIGTIRYYRLMKRLLAYYRQLSLDKAASKPMDQ</sequence>
<dbReference type="EMBL" id="AODQ01000077">
    <property type="protein sequence ID" value="EMR02015.1"/>
    <property type="molecule type" value="Genomic_DNA"/>
</dbReference>
<dbReference type="eggNOG" id="COG2149">
    <property type="taxonomic scope" value="Bacteria"/>
</dbReference>
<evidence type="ECO:0000256" key="3">
    <source>
        <dbReference type="ARBA" id="ARBA00022989"/>
    </source>
</evidence>
<dbReference type="OrthoDB" id="582337at2"/>
<evidence type="ECO:0000259" key="6">
    <source>
        <dbReference type="Pfam" id="PF02656"/>
    </source>
</evidence>
<evidence type="ECO:0000313" key="7">
    <source>
        <dbReference type="EMBL" id="EMR02015.1"/>
    </source>
</evidence>
<evidence type="ECO:0000256" key="2">
    <source>
        <dbReference type="ARBA" id="ARBA00022692"/>
    </source>
</evidence>
<keyword evidence="4 5" id="KW-0472">Membrane</keyword>
<proteinExistence type="predicted"/>
<accession>M7NJP1</accession>
<reference evidence="7 8" key="1">
    <citation type="journal article" date="2013" name="Genome Announc.">
        <title>Draft Genome Sequence of Cesiribacter andamanensis Strain AMV16T, Isolated from a Soil Sample from a Mud Volcano in the Andaman Islands, India.</title>
        <authorList>
            <person name="Shivaji S."/>
            <person name="Ara S."/>
            <person name="Begum Z."/>
            <person name="Srinivas T.N."/>
            <person name="Singh A."/>
            <person name="Kumar Pinnaka A."/>
        </authorList>
    </citation>
    <scope>NUCLEOTIDE SEQUENCE [LARGE SCALE GENOMIC DNA]</scope>
    <source>
        <strain evidence="7 8">AMV16</strain>
    </source>
</reference>
<comment type="caution">
    <text evidence="7">The sequence shown here is derived from an EMBL/GenBank/DDBJ whole genome shotgun (WGS) entry which is preliminary data.</text>
</comment>
<keyword evidence="8" id="KW-1185">Reference proteome</keyword>
<evidence type="ECO:0000256" key="1">
    <source>
        <dbReference type="ARBA" id="ARBA00004127"/>
    </source>
</evidence>
<feature type="transmembrane region" description="Helical" evidence="5">
    <location>
        <begin position="66"/>
        <end position="89"/>
    </location>
</feature>
<dbReference type="AlphaFoldDB" id="M7NJP1"/>
<gene>
    <name evidence="7" type="ORF">ADICEAN_02839</name>
</gene>
<name>M7NJP1_9BACT</name>
<keyword evidence="2 5" id="KW-0812">Transmembrane</keyword>
<evidence type="ECO:0000256" key="5">
    <source>
        <dbReference type="SAM" id="Phobius"/>
    </source>
</evidence>
<dbReference type="Pfam" id="PF02656">
    <property type="entry name" value="DUF202"/>
    <property type="match status" value="1"/>
</dbReference>
<dbReference type="GO" id="GO:0012505">
    <property type="term" value="C:endomembrane system"/>
    <property type="evidence" value="ECO:0007669"/>
    <property type="project" value="UniProtKB-SubCell"/>
</dbReference>
<dbReference type="InterPro" id="IPR003807">
    <property type="entry name" value="DUF202"/>
</dbReference>
<dbReference type="Proteomes" id="UP000011910">
    <property type="component" value="Unassembled WGS sequence"/>
</dbReference>
<comment type="subcellular location">
    <subcellularLocation>
        <location evidence="1">Endomembrane system</location>
        <topology evidence="1">Multi-pass membrane protein</topology>
    </subcellularLocation>
</comment>
<evidence type="ECO:0000256" key="4">
    <source>
        <dbReference type="ARBA" id="ARBA00023136"/>
    </source>
</evidence>
<organism evidence="7 8">
    <name type="scientific">Cesiribacter andamanensis AMV16</name>
    <dbReference type="NCBI Taxonomy" id="1279009"/>
    <lineage>
        <taxon>Bacteria</taxon>
        <taxon>Pseudomonadati</taxon>
        <taxon>Bacteroidota</taxon>
        <taxon>Cytophagia</taxon>
        <taxon>Cytophagales</taxon>
        <taxon>Cesiribacteraceae</taxon>
        <taxon>Cesiribacter</taxon>
    </lineage>
</organism>
<feature type="domain" description="DUF202" evidence="6">
    <location>
        <begin position="31"/>
        <end position="93"/>
    </location>
</feature>
<feature type="transmembrane region" description="Helical" evidence="5">
    <location>
        <begin position="40"/>
        <end position="60"/>
    </location>
</feature>
<evidence type="ECO:0000313" key="8">
    <source>
        <dbReference type="Proteomes" id="UP000011910"/>
    </source>
</evidence>
<dbReference type="STRING" id="1279009.ADICEAN_02839"/>
<dbReference type="RefSeq" id="WP_009196227.1">
    <property type="nucleotide sequence ID" value="NZ_AODQ01000077.1"/>
</dbReference>
<protein>
    <submittedName>
        <fullName evidence="7">Putative membrane protein</fullName>
    </submittedName>
</protein>
<keyword evidence="3 5" id="KW-1133">Transmembrane helix</keyword>